<evidence type="ECO:0000313" key="3">
    <source>
        <dbReference type="Proteomes" id="UP000772434"/>
    </source>
</evidence>
<comment type="caution">
    <text evidence="2">The sequence shown here is derived from an EMBL/GenBank/DDBJ whole genome shotgun (WGS) entry which is preliminary data.</text>
</comment>
<evidence type="ECO:0000256" key="1">
    <source>
        <dbReference type="SAM" id="SignalP"/>
    </source>
</evidence>
<gene>
    <name evidence="2" type="ORF">BDP27DRAFT_1334817</name>
</gene>
<feature type="chain" id="PRO_5040254668" evidence="1">
    <location>
        <begin position="24"/>
        <end position="129"/>
    </location>
</feature>
<feature type="signal peptide" evidence="1">
    <location>
        <begin position="1"/>
        <end position="23"/>
    </location>
</feature>
<dbReference type="EMBL" id="JADNRY010000141">
    <property type="protein sequence ID" value="KAF9063654.1"/>
    <property type="molecule type" value="Genomic_DNA"/>
</dbReference>
<protein>
    <submittedName>
        <fullName evidence="2">Uncharacterized protein</fullName>
    </submittedName>
</protein>
<keyword evidence="3" id="KW-1185">Reference proteome</keyword>
<proteinExistence type="predicted"/>
<name>A0A9P5PI07_9AGAR</name>
<dbReference type="AlphaFoldDB" id="A0A9P5PI07"/>
<reference evidence="2" key="1">
    <citation type="submission" date="2020-11" db="EMBL/GenBank/DDBJ databases">
        <authorList>
            <consortium name="DOE Joint Genome Institute"/>
            <person name="Ahrendt S."/>
            <person name="Riley R."/>
            <person name="Andreopoulos W."/>
            <person name="Labutti K."/>
            <person name="Pangilinan J."/>
            <person name="Ruiz-Duenas F.J."/>
            <person name="Barrasa J.M."/>
            <person name="Sanchez-Garcia M."/>
            <person name="Camarero S."/>
            <person name="Miyauchi S."/>
            <person name="Serrano A."/>
            <person name="Linde D."/>
            <person name="Babiker R."/>
            <person name="Drula E."/>
            <person name="Ayuso-Fernandez I."/>
            <person name="Pacheco R."/>
            <person name="Padilla G."/>
            <person name="Ferreira P."/>
            <person name="Barriuso J."/>
            <person name="Kellner H."/>
            <person name="Castanera R."/>
            <person name="Alfaro M."/>
            <person name="Ramirez L."/>
            <person name="Pisabarro A.G."/>
            <person name="Kuo A."/>
            <person name="Tritt A."/>
            <person name="Lipzen A."/>
            <person name="He G."/>
            <person name="Yan M."/>
            <person name="Ng V."/>
            <person name="Cullen D."/>
            <person name="Martin F."/>
            <person name="Rosso M.-N."/>
            <person name="Henrissat B."/>
            <person name="Hibbett D."/>
            <person name="Martinez A.T."/>
            <person name="Grigoriev I.V."/>
        </authorList>
    </citation>
    <scope>NUCLEOTIDE SEQUENCE</scope>
    <source>
        <strain evidence="2">AH 40177</strain>
    </source>
</reference>
<evidence type="ECO:0000313" key="2">
    <source>
        <dbReference type="EMBL" id="KAF9063654.1"/>
    </source>
</evidence>
<accession>A0A9P5PI07</accession>
<dbReference type="OrthoDB" id="3059243at2759"/>
<dbReference type="Proteomes" id="UP000772434">
    <property type="component" value="Unassembled WGS sequence"/>
</dbReference>
<sequence length="129" mass="14383">MFRGACVMLAYILLGFQSIISEAYHIPIVRRLDSKPFKLIHPSAKGNITLFHGTSDRVAAYEIVEDQGFDLAGYGASTGDFHSTGVRAGYLTDSIYSAAQFACYPLKFNKDFIPVKRVYVVEFTWEGDT</sequence>
<organism evidence="2 3">
    <name type="scientific">Rhodocollybia butyracea</name>
    <dbReference type="NCBI Taxonomy" id="206335"/>
    <lineage>
        <taxon>Eukaryota</taxon>
        <taxon>Fungi</taxon>
        <taxon>Dikarya</taxon>
        <taxon>Basidiomycota</taxon>
        <taxon>Agaricomycotina</taxon>
        <taxon>Agaricomycetes</taxon>
        <taxon>Agaricomycetidae</taxon>
        <taxon>Agaricales</taxon>
        <taxon>Marasmiineae</taxon>
        <taxon>Omphalotaceae</taxon>
        <taxon>Rhodocollybia</taxon>
    </lineage>
</organism>
<keyword evidence="1" id="KW-0732">Signal</keyword>